<sequence>MASCGSFPNILLPFDVLGAHYCWWQSPRRTQSYLASAHGCLFTAPDAPAFLHASGGRITNTPRAALSGRYCSDSQGQKRKDGSGQNATTYFEDARMNCSSARPFWTSTILAGFDSKCSIASTPYVPARRRSTLDATLLPRPRTAPSPCRPLRRSMPDARGRPRVSRAHTRSVQTSNSNWKQQRSLRRAG</sequence>
<dbReference type="Proteomes" id="UP001215598">
    <property type="component" value="Unassembled WGS sequence"/>
</dbReference>
<feature type="compositionally biased region" description="Polar residues" evidence="1">
    <location>
        <begin position="170"/>
        <end position="182"/>
    </location>
</feature>
<comment type="caution">
    <text evidence="2">The sequence shown here is derived from an EMBL/GenBank/DDBJ whole genome shotgun (WGS) entry which is preliminary data.</text>
</comment>
<feature type="non-terminal residue" evidence="2">
    <location>
        <position position="189"/>
    </location>
</feature>
<feature type="region of interest" description="Disordered" evidence="1">
    <location>
        <begin position="137"/>
        <end position="189"/>
    </location>
</feature>
<evidence type="ECO:0000256" key="1">
    <source>
        <dbReference type="SAM" id="MobiDB-lite"/>
    </source>
</evidence>
<evidence type="ECO:0000313" key="2">
    <source>
        <dbReference type="EMBL" id="KAJ7758314.1"/>
    </source>
</evidence>
<accession>A0AAD7J8A2</accession>
<name>A0AAD7J8A2_9AGAR</name>
<organism evidence="2 3">
    <name type="scientific">Mycena metata</name>
    <dbReference type="NCBI Taxonomy" id="1033252"/>
    <lineage>
        <taxon>Eukaryota</taxon>
        <taxon>Fungi</taxon>
        <taxon>Dikarya</taxon>
        <taxon>Basidiomycota</taxon>
        <taxon>Agaricomycotina</taxon>
        <taxon>Agaricomycetes</taxon>
        <taxon>Agaricomycetidae</taxon>
        <taxon>Agaricales</taxon>
        <taxon>Marasmiineae</taxon>
        <taxon>Mycenaceae</taxon>
        <taxon>Mycena</taxon>
    </lineage>
</organism>
<dbReference type="AlphaFoldDB" id="A0AAD7J8A2"/>
<keyword evidence="3" id="KW-1185">Reference proteome</keyword>
<evidence type="ECO:0000313" key="3">
    <source>
        <dbReference type="Proteomes" id="UP001215598"/>
    </source>
</evidence>
<proteinExistence type="predicted"/>
<dbReference type="EMBL" id="JARKIB010000042">
    <property type="protein sequence ID" value="KAJ7758314.1"/>
    <property type="molecule type" value="Genomic_DNA"/>
</dbReference>
<reference evidence="2" key="1">
    <citation type="submission" date="2023-03" db="EMBL/GenBank/DDBJ databases">
        <title>Massive genome expansion in bonnet fungi (Mycena s.s.) driven by repeated elements and novel gene families across ecological guilds.</title>
        <authorList>
            <consortium name="Lawrence Berkeley National Laboratory"/>
            <person name="Harder C.B."/>
            <person name="Miyauchi S."/>
            <person name="Viragh M."/>
            <person name="Kuo A."/>
            <person name="Thoen E."/>
            <person name="Andreopoulos B."/>
            <person name="Lu D."/>
            <person name="Skrede I."/>
            <person name="Drula E."/>
            <person name="Henrissat B."/>
            <person name="Morin E."/>
            <person name="Kohler A."/>
            <person name="Barry K."/>
            <person name="LaButti K."/>
            <person name="Morin E."/>
            <person name="Salamov A."/>
            <person name="Lipzen A."/>
            <person name="Mereny Z."/>
            <person name="Hegedus B."/>
            <person name="Baldrian P."/>
            <person name="Stursova M."/>
            <person name="Weitz H."/>
            <person name="Taylor A."/>
            <person name="Grigoriev I.V."/>
            <person name="Nagy L.G."/>
            <person name="Martin F."/>
            <person name="Kauserud H."/>
        </authorList>
    </citation>
    <scope>NUCLEOTIDE SEQUENCE</scope>
    <source>
        <strain evidence="2">CBHHK182m</strain>
    </source>
</reference>
<gene>
    <name evidence="2" type="ORF">B0H16DRAFT_1885314</name>
</gene>
<protein>
    <submittedName>
        <fullName evidence="2">Uncharacterized protein</fullName>
    </submittedName>
</protein>